<proteinExistence type="predicted"/>
<evidence type="ECO:0000256" key="1">
    <source>
        <dbReference type="SAM" id="MobiDB-lite"/>
    </source>
</evidence>
<name>A0A4D9DLF9_9SAUR</name>
<dbReference type="Proteomes" id="UP000297703">
    <property type="component" value="Unassembled WGS sequence"/>
</dbReference>
<feature type="region of interest" description="Disordered" evidence="1">
    <location>
        <begin position="88"/>
        <end position="111"/>
    </location>
</feature>
<keyword evidence="3" id="KW-1185">Reference proteome</keyword>
<keyword evidence="2" id="KW-0418">Kinase</keyword>
<keyword evidence="2" id="KW-0808">Transferase</keyword>
<protein>
    <submittedName>
        <fullName evidence="2">Creatine kinase B-type</fullName>
    </submittedName>
</protein>
<reference evidence="2 3" key="2">
    <citation type="submission" date="2019-04" db="EMBL/GenBank/DDBJ databases">
        <title>The genome sequence of big-headed turtle.</title>
        <authorList>
            <person name="Gong S."/>
        </authorList>
    </citation>
    <scope>NUCLEOTIDE SEQUENCE [LARGE SCALE GENOMIC DNA]</scope>
    <source>
        <strain evidence="2">DO16091913</strain>
        <tissue evidence="2">Muscle</tissue>
    </source>
</reference>
<evidence type="ECO:0000313" key="3">
    <source>
        <dbReference type="Proteomes" id="UP000297703"/>
    </source>
</evidence>
<organism evidence="2 3">
    <name type="scientific">Platysternon megacephalum</name>
    <name type="common">big-headed turtle</name>
    <dbReference type="NCBI Taxonomy" id="55544"/>
    <lineage>
        <taxon>Eukaryota</taxon>
        <taxon>Metazoa</taxon>
        <taxon>Chordata</taxon>
        <taxon>Craniata</taxon>
        <taxon>Vertebrata</taxon>
        <taxon>Euteleostomi</taxon>
        <taxon>Archelosauria</taxon>
        <taxon>Testudinata</taxon>
        <taxon>Testudines</taxon>
        <taxon>Cryptodira</taxon>
        <taxon>Durocryptodira</taxon>
        <taxon>Testudinoidea</taxon>
        <taxon>Platysternidae</taxon>
        <taxon>Platysternon</taxon>
    </lineage>
</organism>
<feature type="region of interest" description="Disordered" evidence="1">
    <location>
        <begin position="30"/>
        <end position="50"/>
    </location>
</feature>
<accession>A0A4D9DLF9</accession>
<gene>
    <name evidence="2" type="ORF">DR999_PMT20959</name>
</gene>
<dbReference type="AlphaFoldDB" id="A0A4D9DLF9"/>
<evidence type="ECO:0000313" key="2">
    <source>
        <dbReference type="EMBL" id="TFJ97211.1"/>
    </source>
</evidence>
<comment type="caution">
    <text evidence="2">The sequence shown here is derived from an EMBL/GenBank/DDBJ whole genome shotgun (WGS) entry which is preliminary data.</text>
</comment>
<sequence>MGLFPLGGAGAELSEGWGLADAGEGIWHLLPPGGSSAKPAQGRGMEAGEGGVTGCGSSVGHCTDTRGCAFTTPFYFKCPPPFLQHSPCASPDSTKRVSALSPGPEGSRRLPPLRPLCYWINQR</sequence>
<dbReference type="GO" id="GO:0016301">
    <property type="term" value="F:kinase activity"/>
    <property type="evidence" value="ECO:0007669"/>
    <property type="project" value="UniProtKB-KW"/>
</dbReference>
<dbReference type="EMBL" id="QXTE01000519">
    <property type="protein sequence ID" value="TFJ97211.1"/>
    <property type="molecule type" value="Genomic_DNA"/>
</dbReference>
<reference evidence="2 3" key="1">
    <citation type="submission" date="2019-04" db="EMBL/GenBank/DDBJ databases">
        <title>Draft genome of the big-headed turtle Platysternon megacephalum.</title>
        <authorList>
            <person name="Gong S."/>
        </authorList>
    </citation>
    <scope>NUCLEOTIDE SEQUENCE [LARGE SCALE GENOMIC DNA]</scope>
    <source>
        <strain evidence="2">DO16091913</strain>
        <tissue evidence="2">Muscle</tissue>
    </source>
</reference>